<dbReference type="SUPFAM" id="SSF144232">
    <property type="entry name" value="HIT/MYND zinc finger-like"/>
    <property type="match status" value="1"/>
</dbReference>
<evidence type="ECO:0000313" key="7">
    <source>
        <dbReference type="Proteomes" id="UP000054342"/>
    </source>
</evidence>
<keyword evidence="2 4" id="KW-0863">Zinc-finger</keyword>
<evidence type="ECO:0000256" key="1">
    <source>
        <dbReference type="ARBA" id="ARBA00022723"/>
    </source>
</evidence>
<dbReference type="GO" id="GO:0008270">
    <property type="term" value="F:zinc ion binding"/>
    <property type="evidence" value="ECO:0007669"/>
    <property type="project" value="UniProtKB-KW"/>
</dbReference>
<evidence type="ECO:0000256" key="3">
    <source>
        <dbReference type="ARBA" id="ARBA00022833"/>
    </source>
</evidence>
<evidence type="ECO:0000259" key="5">
    <source>
        <dbReference type="PROSITE" id="PS50865"/>
    </source>
</evidence>
<dbReference type="Pfam" id="PF24324">
    <property type="entry name" value="MYND_ZMYND11_ZMYD8"/>
    <property type="match status" value="1"/>
</dbReference>
<proteinExistence type="predicted"/>
<dbReference type="STRING" id="348802.A0A0D2FDQ7"/>
<keyword evidence="7" id="KW-1185">Reference proteome</keyword>
<dbReference type="GeneID" id="25324648"/>
<reference evidence="6 7" key="1">
    <citation type="submission" date="2015-01" db="EMBL/GenBank/DDBJ databases">
        <title>The Genome Sequence of Exophiala xenobiotica CBS118157.</title>
        <authorList>
            <consortium name="The Broad Institute Genomics Platform"/>
            <person name="Cuomo C."/>
            <person name="de Hoog S."/>
            <person name="Gorbushina A."/>
            <person name="Stielow B."/>
            <person name="Teixiera M."/>
            <person name="Abouelleil A."/>
            <person name="Chapman S.B."/>
            <person name="Priest M."/>
            <person name="Young S.K."/>
            <person name="Wortman J."/>
            <person name="Nusbaum C."/>
            <person name="Birren B."/>
        </authorList>
    </citation>
    <scope>NUCLEOTIDE SEQUENCE [LARGE SCALE GENOMIC DNA]</scope>
    <source>
        <strain evidence="6 7">CBS 118157</strain>
    </source>
</reference>
<evidence type="ECO:0000256" key="4">
    <source>
        <dbReference type="PROSITE-ProRule" id="PRU00134"/>
    </source>
</evidence>
<dbReference type="OrthoDB" id="432970at2759"/>
<dbReference type="Proteomes" id="UP000054342">
    <property type="component" value="Unassembled WGS sequence"/>
</dbReference>
<dbReference type="HOGENOM" id="CLU_059033_0_0_1"/>
<evidence type="ECO:0000313" key="6">
    <source>
        <dbReference type="EMBL" id="KIW58199.1"/>
    </source>
</evidence>
<dbReference type="InterPro" id="IPR002893">
    <property type="entry name" value="Znf_MYND"/>
</dbReference>
<protein>
    <recommendedName>
        <fullName evidence="5">MYND-type domain-containing protein</fullName>
    </recommendedName>
</protein>
<feature type="domain" description="MYND-type" evidence="5">
    <location>
        <begin position="13"/>
        <end position="59"/>
    </location>
</feature>
<dbReference type="InterPro" id="IPR057053">
    <property type="entry name" value="MYND_ZMYND11_ZMYD8"/>
</dbReference>
<organism evidence="6 7">
    <name type="scientific">Exophiala xenobiotica</name>
    <dbReference type="NCBI Taxonomy" id="348802"/>
    <lineage>
        <taxon>Eukaryota</taxon>
        <taxon>Fungi</taxon>
        <taxon>Dikarya</taxon>
        <taxon>Ascomycota</taxon>
        <taxon>Pezizomycotina</taxon>
        <taxon>Eurotiomycetes</taxon>
        <taxon>Chaetothyriomycetidae</taxon>
        <taxon>Chaetothyriales</taxon>
        <taxon>Herpotrichiellaceae</taxon>
        <taxon>Exophiala</taxon>
    </lineage>
</organism>
<dbReference type="AlphaFoldDB" id="A0A0D2FDQ7"/>
<dbReference type="Gene3D" id="6.10.140.2220">
    <property type="match status" value="1"/>
</dbReference>
<dbReference type="RefSeq" id="XP_013318783.1">
    <property type="nucleotide sequence ID" value="XM_013463329.1"/>
</dbReference>
<dbReference type="EMBL" id="KN847318">
    <property type="protein sequence ID" value="KIW58199.1"/>
    <property type="molecule type" value="Genomic_DNA"/>
</dbReference>
<name>A0A0D2FDQ7_9EURO</name>
<dbReference type="PROSITE" id="PS50865">
    <property type="entry name" value="ZF_MYND_2"/>
    <property type="match status" value="1"/>
</dbReference>
<keyword evidence="3" id="KW-0862">Zinc</keyword>
<sequence>MADEQPRTQAYACTHCDQPATSWCSGCREGATFVEGANSTPYCSAECQKANWDSHKSACKRLKLTKSLYHAGDILNTLWPLLRSQTRQSTVDEVHVGNNKIEFWETLETTRCRDDLNPLEGFPGDKNVSRAILDVFQITDREVICSLGVLLHKLLAGVCSQIQTLELKIKNPKLVVQCHQRNVPEGAYYDLGLVDARVLTDLRTPAFLPGDEEPATHYIFRVRLKGSGEDFAIDIANAKYGHFDTVVPWDTYLGQRVSRIIRGNITPSYSACFAPPEAHLCRIIALSEFNTFRMKHLIESWLERNHLGYGTLVSLSKPRFAEKLANLEGFAATGLRESYPDATRCANLVAKIRFSNERDGLDGLERERVALMTENGVLQAAEDTPRAFLFGIE</sequence>
<accession>A0A0D2FDQ7</accession>
<gene>
    <name evidence="6" type="ORF">PV05_02740</name>
</gene>
<evidence type="ECO:0000256" key="2">
    <source>
        <dbReference type="ARBA" id="ARBA00022771"/>
    </source>
</evidence>
<keyword evidence="1" id="KW-0479">Metal-binding</keyword>